<evidence type="ECO:0000259" key="16">
    <source>
        <dbReference type="PROSITE" id="PS50873"/>
    </source>
</evidence>
<evidence type="ECO:0000313" key="17">
    <source>
        <dbReference type="EMBL" id="KAJ7015526.1"/>
    </source>
</evidence>
<dbReference type="EMBL" id="JAQIZT010000001">
    <property type="protein sequence ID" value="KAJ7015526.1"/>
    <property type="molecule type" value="Genomic_DNA"/>
</dbReference>
<feature type="disulfide bond" evidence="15">
    <location>
        <begin position="123"/>
        <end position="149"/>
    </location>
</feature>
<evidence type="ECO:0000256" key="12">
    <source>
        <dbReference type="ARBA" id="ARBA00023180"/>
    </source>
</evidence>
<feature type="binding site" evidence="14">
    <location>
        <position position="172"/>
    </location>
    <ligand>
        <name>Ca(2+)</name>
        <dbReference type="ChEBI" id="CHEBI:29108"/>
        <label>2</label>
    </ligand>
</feature>
<reference evidence="17 18" key="1">
    <citation type="journal article" date="2023" name="Mol. Ecol. Resour.">
        <title>Chromosome-level genome assembly of a triploid poplar Populus alba 'Berolinensis'.</title>
        <authorList>
            <person name="Chen S."/>
            <person name="Yu Y."/>
            <person name="Wang X."/>
            <person name="Wang S."/>
            <person name="Zhang T."/>
            <person name="Zhou Y."/>
            <person name="He R."/>
            <person name="Meng N."/>
            <person name="Wang Y."/>
            <person name="Liu W."/>
            <person name="Liu Z."/>
            <person name="Liu J."/>
            <person name="Guo Q."/>
            <person name="Huang H."/>
            <person name="Sederoff R.R."/>
            <person name="Wang G."/>
            <person name="Qu G."/>
            <person name="Chen S."/>
        </authorList>
    </citation>
    <scope>NUCLEOTIDE SEQUENCE [LARGE SCALE GENOMIC DNA]</scope>
    <source>
        <strain evidence="17">SC-2020</strain>
    </source>
</reference>
<keyword evidence="5 17" id="KW-0575">Peroxidase</keyword>
<dbReference type="SUPFAM" id="SSF48113">
    <property type="entry name" value="Heme-dependent peroxidases"/>
    <property type="match status" value="1"/>
</dbReference>
<dbReference type="InterPro" id="IPR010255">
    <property type="entry name" value="Haem_peroxidase_sf"/>
</dbReference>
<dbReference type="GO" id="GO:0140825">
    <property type="term" value="F:lactoperoxidase activity"/>
    <property type="evidence" value="ECO:0007669"/>
    <property type="project" value="UniProtKB-EC"/>
</dbReference>
<evidence type="ECO:0000256" key="15">
    <source>
        <dbReference type="PIRSR" id="PIRSR600823-5"/>
    </source>
</evidence>
<feature type="binding site" evidence="14">
    <location>
        <position position="11"/>
    </location>
    <ligand>
        <name>Ca(2+)</name>
        <dbReference type="ChEBI" id="CHEBI:29108"/>
        <label>1</label>
    </ligand>
</feature>
<dbReference type="InterPro" id="IPR019793">
    <property type="entry name" value="Peroxidases_heam-ligand_BS"/>
</dbReference>
<feature type="binding site" evidence="14">
    <location>
        <position position="117"/>
    </location>
    <ligand>
        <name>Ca(2+)</name>
        <dbReference type="ChEBI" id="CHEBI:29108"/>
        <label>2</label>
    </ligand>
</feature>
<evidence type="ECO:0000256" key="11">
    <source>
        <dbReference type="ARBA" id="ARBA00023157"/>
    </source>
</evidence>
<dbReference type="PANTHER" id="PTHR31388:SF115">
    <property type="entry name" value="PEROXIDASE 5"/>
    <property type="match status" value="1"/>
</dbReference>
<organism evidence="17 18">
    <name type="scientific">Populus alba x Populus x berolinensis</name>
    <dbReference type="NCBI Taxonomy" id="444605"/>
    <lineage>
        <taxon>Eukaryota</taxon>
        <taxon>Viridiplantae</taxon>
        <taxon>Streptophyta</taxon>
        <taxon>Embryophyta</taxon>
        <taxon>Tracheophyta</taxon>
        <taxon>Spermatophyta</taxon>
        <taxon>Magnoliopsida</taxon>
        <taxon>eudicotyledons</taxon>
        <taxon>Gunneridae</taxon>
        <taxon>Pentapetalae</taxon>
        <taxon>rosids</taxon>
        <taxon>fabids</taxon>
        <taxon>Malpighiales</taxon>
        <taxon>Salicaceae</taxon>
        <taxon>Saliceae</taxon>
        <taxon>Populus</taxon>
    </lineage>
</organism>
<dbReference type="Proteomes" id="UP001164929">
    <property type="component" value="Chromosome 1"/>
</dbReference>
<evidence type="ECO:0000256" key="14">
    <source>
        <dbReference type="PIRSR" id="PIRSR600823-3"/>
    </source>
</evidence>
<keyword evidence="9" id="KW-0560">Oxidoreductase</keyword>
<feature type="binding site" evidence="13">
    <location>
        <position position="86"/>
    </location>
    <ligand>
        <name>substrate</name>
    </ligand>
</feature>
<dbReference type="Pfam" id="PF00141">
    <property type="entry name" value="peroxidase"/>
    <property type="match status" value="1"/>
</dbReference>
<feature type="binding site" evidence="14">
    <location>
        <position position="167"/>
    </location>
    <ligand>
        <name>Ca(2+)</name>
        <dbReference type="ChEBI" id="CHEBI:29108"/>
        <label>2</label>
    </ligand>
</feature>
<keyword evidence="8 14" id="KW-0106">Calcium</keyword>
<dbReference type="AlphaFoldDB" id="A0AAD6RUQ1"/>
<feature type="domain" description="Plant heme peroxidase family profile" evidence="16">
    <location>
        <begin position="1"/>
        <end position="241"/>
    </location>
</feature>
<keyword evidence="18" id="KW-1185">Reference proteome</keyword>
<name>A0AAD6RUQ1_9ROSI</name>
<evidence type="ECO:0000256" key="3">
    <source>
        <dbReference type="ARBA" id="ARBA00006873"/>
    </source>
</evidence>
<comment type="function">
    <text evidence="2">Removal of H(2)O(2), oxidation of toxic reductants, biosynthesis and degradation of lignin, suberization, auxin catabolism, response to environmental stresses such as wounding, pathogen attack and oxidative stress. These functions might be dependent on each isozyme/isoform in each plant tissue.</text>
</comment>
<dbReference type="CDD" id="cd00693">
    <property type="entry name" value="secretory_peroxidase"/>
    <property type="match status" value="1"/>
</dbReference>
<evidence type="ECO:0000256" key="13">
    <source>
        <dbReference type="PIRSR" id="PIRSR600823-2"/>
    </source>
</evidence>
<evidence type="ECO:0000256" key="6">
    <source>
        <dbReference type="ARBA" id="ARBA00022617"/>
    </source>
</evidence>
<dbReference type="GO" id="GO:0020037">
    <property type="term" value="F:heme binding"/>
    <property type="evidence" value="ECO:0007669"/>
    <property type="project" value="InterPro"/>
</dbReference>
<dbReference type="GO" id="GO:0006979">
    <property type="term" value="P:response to oxidative stress"/>
    <property type="evidence" value="ECO:0007669"/>
    <property type="project" value="InterPro"/>
</dbReference>
<comment type="catalytic activity">
    <reaction evidence="1">
        <text>2 a phenolic donor + H2O2 = 2 a phenolic radical donor + 2 H2O</text>
        <dbReference type="Rhea" id="RHEA:56136"/>
        <dbReference type="ChEBI" id="CHEBI:15377"/>
        <dbReference type="ChEBI" id="CHEBI:16240"/>
        <dbReference type="ChEBI" id="CHEBI:139520"/>
        <dbReference type="ChEBI" id="CHEBI:139521"/>
        <dbReference type="EC" id="1.11.1.7"/>
    </reaction>
</comment>
<evidence type="ECO:0000256" key="5">
    <source>
        <dbReference type="ARBA" id="ARBA00022559"/>
    </source>
</evidence>
<dbReference type="InterPro" id="IPR033905">
    <property type="entry name" value="Secretory_peroxidase"/>
</dbReference>
<keyword evidence="7 14" id="KW-0479">Metal-binding</keyword>
<dbReference type="PROSITE" id="PS00435">
    <property type="entry name" value="PEROXIDASE_1"/>
    <property type="match status" value="1"/>
</dbReference>
<evidence type="ECO:0000313" key="18">
    <source>
        <dbReference type="Proteomes" id="UP001164929"/>
    </source>
</evidence>
<dbReference type="PRINTS" id="PR00458">
    <property type="entry name" value="PEROXIDASE"/>
</dbReference>
<evidence type="ECO:0000256" key="9">
    <source>
        <dbReference type="ARBA" id="ARBA00023002"/>
    </source>
</evidence>
<feature type="binding site" description="axial binding residue" evidence="14">
    <location>
        <position position="116"/>
    </location>
    <ligand>
        <name>heme b</name>
        <dbReference type="ChEBI" id="CHEBI:60344"/>
    </ligand>
    <ligandPart>
        <name>Fe</name>
        <dbReference type="ChEBI" id="CHEBI:18248"/>
    </ligandPart>
</feature>
<keyword evidence="10 14" id="KW-0408">Iron</keyword>
<dbReference type="FunFam" id="1.10.420.10:FF:000006">
    <property type="entry name" value="Peroxidase"/>
    <property type="match status" value="1"/>
</dbReference>
<comment type="similarity">
    <text evidence="3">Belongs to the peroxidase family. Ascorbate peroxidase subfamily.</text>
</comment>
<evidence type="ECO:0000256" key="4">
    <source>
        <dbReference type="ARBA" id="ARBA00012313"/>
    </source>
</evidence>
<dbReference type="InterPro" id="IPR000823">
    <property type="entry name" value="Peroxidase_pln"/>
</dbReference>
<evidence type="ECO:0000256" key="8">
    <source>
        <dbReference type="ARBA" id="ARBA00022837"/>
    </source>
</evidence>
<evidence type="ECO:0000256" key="7">
    <source>
        <dbReference type="ARBA" id="ARBA00022723"/>
    </source>
</evidence>
<dbReference type="EC" id="1.11.1.7" evidence="4"/>
<dbReference type="GO" id="GO:0046872">
    <property type="term" value="F:metal ion binding"/>
    <property type="evidence" value="ECO:0007669"/>
    <property type="project" value="UniProtKB-KW"/>
</dbReference>
<dbReference type="Gene3D" id="1.10.420.10">
    <property type="entry name" value="Peroxidase, domain 2"/>
    <property type="match status" value="1"/>
</dbReference>
<keyword evidence="11 15" id="KW-1015">Disulfide bond</keyword>
<dbReference type="GO" id="GO:0042744">
    <property type="term" value="P:hydrogen peroxide catabolic process"/>
    <property type="evidence" value="ECO:0007669"/>
    <property type="project" value="InterPro"/>
</dbReference>
<feature type="binding site" evidence="14">
    <location>
        <position position="164"/>
    </location>
    <ligand>
        <name>Ca(2+)</name>
        <dbReference type="ChEBI" id="CHEBI:29108"/>
        <label>2</label>
    </ligand>
</feature>
<evidence type="ECO:0000256" key="1">
    <source>
        <dbReference type="ARBA" id="ARBA00000189"/>
    </source>
</evidence>
<sequence length="267" mass="29146">MLDNSPSIDSEKFSFSNNNSIRGFEVIDDAKAQVESICPGVVSCADIAAVAARDASVAVGGPSWTVRLGRRDSTTASRSLADSDIPRATTSLVNLIGMFGGKGLSERDMVALSGSHTIGQARCVTFRGRIYDNSSDIDAGFASTRRRNCPSASGNGNNNLAPLDLVTPNSFDNNYFRNLIQRRGLLQSDQVLFSGQSTDSIVTEYSRNPSLFSSDFAAAMLRMGRYRTTDWFSRRDTKGSVDPRNEGTKDLHFRMDPDEKLIKHVLL</sequence>
<dbReference type="PROSITE" id="PS50873">
    <property type="entry name" value="PEROXIDASE_4"/>
    <property type="match status" value="1"/>
</dbReference>
<dbReference type="Gene3D" id="1.10.520.10">
    <property type="match status" value="1"/>
</dbReference>
<dbReference type="InterPro" id="IPR002016">
    <property type="entry name" value="Haem_peroxidase"/>
</dbReference>
<gene>
    <name evidence="17" type="ORF">NC653_004737</name>
</gene>
<keyword evidence="12" id="KW-0325">Glycoprotein</keyword>
<dbReference type="PRINTS" id="PR00461">
    <property type="entry name" value="PLPEROXIDASE"/>
</dbReference>
<keyword evidence="6" id="KW-0349">Heme</keyword>
<evidence type="ECO:0000256" key="10">
    <source>
        <dbReference type="ARBA" id="ARBA00023004"/>
    </source>
</evidence>
<comment type="cofactor">
    <cofactor evidence="14">
        <name>heme b</name>
        <dbReference type="ChEBI" id="CHEBI:60344"/>
    </cofactor>
    <text evidence="14">Binds 1 heme b (iron(II)-protoporphyrin IX) group per subunit.</text>
</comment>
<accession>A0AAD6RUQ1</accession>
<comment type="caution">
    <text evidence="17">The sequence shown here is derived from an EMBL/GenBank/DDBJ whole genome shotgun (WGS) entry which is preliminary data.</text>
</comment>
<proteinExistence type="inferred from homology"/>
<evidence type="ECO:0000256" key="2">
    <source>
        <dbReference type="ARBA" id="ARBA00002322"/>
    </source>
</evidence>
<dbReference type="PANTHER" id="PTHR31388">
    <property type="entry name" value="PEROXIDASE 72-RELATED"/>
    <property type="match status" value="1"/>
</dbReference>
<protein>
    <recommendedName>
        <fullName evidence="4">peroxidase</fullName>
        <ecNumber evidence="4">1.11.1.7</ecNumber>
    </recommendedName>
</protein>
<comment type="cofactor">
    <cofactor evidence="14">
        <name>Ca(2+)</name>
        <dbReference type="ChEBI" id="CHEBI:29108"/>
    </cofactor>
    <text evidence="14">Binds 2 calcium ions per subunit.</text>
</comment>